<dbReference type="EMBL" id="JAWZYT010003311">
    <property type="protein sequence ID" value="KAK4299016.1"/>
    <property type="molecule type" value="Genomic_DNA"/>
</dbReference>
<feature type="region of interest" description="Disordered" evidence="1">
    <location>
        <begin position="1"/>
        <end position="35"/>
    </location>
</feature>
<evidence type="ECO:0000313" key="2">
    <source>
        <dbReference type="EMBL" id="KAK4299016.1"/>
    </source>
</evidence>
<proteinExistence type="predicted"/>
<name>A0AAE1TVE9_9EUCA</name>
<comment type="caution">
    <text evidence="2">The sequence shown here is derived from an EMBL/GenBank/DDBJ whole genome shotgun (WGS) entry which is preliminary data.</text>
</comment>
<evidence type="ECO:0000256" key="1">
    <source>
        <dbReference type="SAM" id="MobiDB-lite"/>
    </source>
</evidence>
<dbReference type="Proteomes" id="UP001292094">
    <property type="component" value="Unassembled WGS sequence"/>
</dbReference>
<gene>
    <name evidence="2" type="ORF">Pmani_028672</name>
</gene>
<dbReference type="AlphaFoldDB" id="A0AAE1TVE9"/>
<reference evidence="2" key="1">
    <citation type="submission" date="2023-11" db="EMBL/GenBank/DDBJ databases">
        <title>Genome assemblies of two species of porcelain crab, Petrolisthes cinctipes and Petrolisthes manimaculis (Anomura: Porcellanidae).</title>
        <authorList>
            <person name="Angst P."/>
        </authorList>
    </citation>
    <scope>NUCLEOTIDE SEQUENCE</scope>
    <source>
        <strain evidence="2">PB745_02</strain>
        <tissue evidence="2">Gill</tissue>
    </source>
</reference>
<sequence length="35" mass="3958">MVEERGNGRGGEEREEGKGGGKEVVRKEKEKVEER</sequence>
<feature type="non-terminal residue" evidence="2">
    <location>
        <position position="35"/>
    </location>
</feature>
<evidence type="ECO:0000313" key="3">
    <source>
        <dbReference type="Proteomes" id="UP001292094"/>
    </source>
</evidence>
<accession>A0AAE1TVE9</accession>
<organism evidence="2 3">
    <name type="scientific">Petrolisthes manimaculis</name>
    <dbReference type="NCBI Taxonomy" id="1843537"/>
    <lineage>
        <taxon>Eukaryota</taxon>
        <taxon>Metazoa</taxon>
        <taxon>Ecdysozoa</taxon>
        <taxon>Arthropoda</taxon>
        <taxon>Crustacea</taxon>
        <taxon>Multicrustacea</taxon>
        <taxon>Malacostraca</taxon>
        <taxon>Eumalacostraca</taxon>
        <taxon>Eucarida</taxon>
        <taxon>Decapoda</taxon>
        <taxon>Pleocyemata</taxon>
        <taxon>Anomura</taxon>
        <taxon>Galatheoidea</taxon>
        <taxon>Porcellanidae</taxon>
        <taxon>Petrolisthes</taxon>
    </lineage>
</organism>
<protein>
    <submittedName>
        <fullName evidence="2">Uncharacterized protein</fullName>
    </submittedName>
</protein>
<keyword evidence="3" id="KW-1185">Reference proteome</keyword>